<keyword evidence="2" id="KW-0201">Cytochrome c-type biogenesis</keyword>
<dbReference type="Gene3D" id="3.40.30.10">
    <property type="entry name" value="Glutaredoxin"/>
    <property type="match status" value="1"/>
</dbReference>
<organism evidence="7 8">
    <name type="scientific">Psychroserpens algicola</name>
    <dbReference type="NCBI Taxonomy" id="1719034"/>
    <lineage>
        <taxon>Bacteria</taxon>
        <taxon>Pseudomonadati</taxon>
        <taxon>Bacteroidota</taxon>
        <taxon>Flavobacteriia</taxon>
        <taxon>Flavobacteriales</taxon>
        <taxon>Flavobacteriaceae</taxon>
        <taxon>Psychroserpens</taxon>
    </lineage>
</organism>
<evidence type="ECO:0000256" key="3">
    <source>
        <dbReference type="ARBA" id="ARBA00023157"/>
    </source>
</evidence>
<evidence type="ECO:0000256" key="5">
    <source>
        <dbReference type="SAM" id="SignalP"/>
    </source>
</evidence>
<dbReference type="CDD" id="cd02966">
    <property type="entry name" value="TlpA_like_family"/>
    <property type="match status" value="1"/>
</dbReference>
<feature type="chain" id="PRO_5046939244" evidence="5">
    <location>
        <begin position="20"/>
        <end position="163"/>
    </location>
</feature>
<dbReference type="InterPro" id="IPR012336">
    <property type="entry name" value="Thioredoxin-like_fold"/>
</dbReference>
<dbReference type="InterPro" id="IPR050553">
    <property type="entry name" value="Thioredoxin_ResA/DsbE_sf"/>
</dbReference>
<evidence type="ECO:0000256" key="2">
    <source>
        <dbReference type="ARBA" id="ARBA00022748"/>
    </source>
</evidence>
<evidence type="ECO:0000256" key="4">
    <source>
        <dbReference type="ARBA" id="ARBA00023284"/>
    </source>
</evidence>
<dbReference type="Proteomes" id="UP001203687">
    <property type="component" value="Unassembled WGS sequence"/>
</dbReference>
<keyword evidence="8" id="KW-1185">Reference proteome</keyword>
<dbReference type="EMBL" id="JALPQF010000013">
    <property type="protein sequence ID" value="MCK8481529.1"/>
    <property type="molecule type" value="Genomic_DNA"/>
</dbReference>
<comment type="subcellular location">
    <subcellularLocation>
        <location evidence="1">Cell envelope</location>
    </subcellularLocation>
</comment>
<name>A0ABT0HAY9_9FLAO</name>
<dbReference type="Pfam" id="PF13905">
    <property type="entry name" value="Thioredoxin_8"/>
    <property type="match status" value="1"/>
</dbReference>
<keyword evidence="5" id="KW-0732">Signal</keyword>
<feature type="domain" description="Thioredoxin" evidence="6">
    <location>
        <begin position="24"/>
        <end position="159"/>
    </location>
</feature>
<accession>A0ABT0HAY9</accession>
<evidence type="ECO:0000313" key="7">
    <source>
        <dbReference type="EMBL" id="MCK8481529.1"/>
    </source>
</evidence>
<evidence type="ECO:0000256" key="1">
    <source>
        <dbReference type="ARBA" id="ARBA00004196"/>
    </source>
</evidence>
<dbReference type="PROSITE" id="PS51352">
    <property type="entry name" value="THIOREDOXIN_2"/>
    <property type="match status" value="1"/>
</dbReference>
<sequence length="163" mass="18660">MKNSIIVLLIAILMLSCKAQPDPTRFSEDALNDTFVNLEGESVNLKTILNKHKGEIIVIDIWASWCRDCIVGMPNLKALQNEYADATYLFISMDKSQKSWKNGIDKYNITGEHYFMPKGWKSQFSKSIDLDWVPRYMVINAEGQIALFRAIKAEDSTLKNHLK</sequence>
<gene>
    <name evidence="7" type="ORF">MUY34_12935</name>
</gene>
<keyword evidence="4" id="KW-0676">Redox-active center</keyword>
<protein>
    <submittedName>
        <fullName evidence="7">TlpA family protein disulfide reductase</fullName>
    </submittedName>
</protein>
<reference evidence="7" key="1">
    <citation type="submission" date="2022-04" db="EMBL/GenBank/DDBJ databases">
        <authorList>
            <person name="Ren T."/>
        </authorList>
    </citation>
    <scope>NUCLEOTIDE SEQUENCE</scope>
    <source>
        <strain evidence="7">F63249</strain>
    </source>
</reference>
<evidence type="ECO:0000313" key="8">
    <source>
        <dbReference type="Proteomes" id="UP001203687"/>
    </source>
</evidence>
<evidence type="ECO:0000259" key="6">
    <source>
        <dbReference type="PROSITE" id="PS51352"/>
    </source>
</evidence>
<keyword evidence="3" id="KW-1015">Disulfide bond</keyword>
<dbReference type="SUPFAM" id="SSF52833">
    <property type="entry name" value="Thioredoxin-like"/>
    <property type="match status" value="1"/>
</dbReference>
<dbReference type="InterPro" id="IPR013766">
    <property type="entry name" value="Thioredoxin_domain"/>
</dbReference>
<feature type="signal peptide" evidence="5">
    <location>
        <begin position="1"/>
        <end position="19"/>
    </location>
</feature>
<proteinExistence type="predicted"/>
<dbReference type="PANTHER" id="PTHR42852:SF6">
    <property type="entry name" value="THIOL:DISULFIDE INTERCHANGE PROTEIN DSBE"/>
    <property type="match status" value="1"/>
</dbReference>
<dbReference type="PROSITE" id="PS51257">
    <property type="entry name" value="PROKAR_LIPOPROTEIN"/>
    <property type="match status" value="1"/>
</dbReference>
<dbReference type="RefSeq" id="WP_248413414.1">
    <property type="nucleotide sequence ID" value="NZ_JALPQF010000013.1"/>
</dbReference>
<dbReference type="InterPro" id="IPR036249">
    <property type="entry name" value="Thioredoxin-like_sf"/>
</dbReference>
<dbReference type="PANTHER" id="PTHR42852">
    <property type="entry name" value="THIOL:DISULFIDE INTERCHANGE PROTEIN DSBE"/>
    <property type="match status" value="1"/>
</dbReference>
<comment type="caution">
    <text evidence="7">The sequence shown here is derived from an EMBL/GenBank/DDBJ whole genome shotgun (WGS) entry which is preliminary data.</text>
</comment>